<dbReference type="InterPro" id="IPR004960">
    <property type="entry name" value="LipA_acyltrans"/>
</dbReference>
<comment type="subcellular location">
    <subcellularLocation>
        <location evidence="1">Cell inner membrane</location>
    </subcellularLocation>
</comment>
<gene>
    <name evidence="8" type="ORF">N47_G37830</name>
</gene>
<dbReference type="PIRSF" id="PIRSF026649">
    <property type="entry name" value="MsbB"/>
    <property type="match status" value="1"/>
</dbReference>
<dbReference type="CDD" id="cd07984">
    <property type="entry name" value="LPLAT_LABLAT-like"/>
    <property type="match status" value="1"/>
</dbReference>
<dbReference type="PANTHER" id="PTHR30606">
    <property type="entry name" value="LIPID A BIOSYNTHESIS LAUROYL ACYLTRANSFERASE"/>
    <property type="match status" value="1"/>
</dbReference>
<keyword evidence="7" id="KW-0812">Transmembrane</keyword>
<keyword evidence="5 7" id="KW-0472">Membrane</keyword>
<proteinExistence type="predicted"/>
<dbReference type="GO" id="GO:0016746">
    <property type="term" value="F:acyltransferase activity"/>
    <property type="evidence" value="ECO:0007669"/>
    <property type="project" value="UniProtKB-KW"/>
</dbReference>
<protein>
    <recommendedName>
        <fullName evidence="9">Lipid A biosynthesis acyltransferase</fullName>
    </recommendedName>
</protein>
<dbReference type="PANTHER" id="PTHR30606:SF10">
    <property type="entry name" value="PHOSPHATIDYLINOSITOL MANNOSIDE ACYLTRANSFERASE"/>
    <property type="match status" value="1"/>
</dbReference>
<feature type="transmembrane region" description="Helical" evidence="7">
    <location>
        <begin position="6"/>
        <end position="28"/>
    </location>
</feature>
<evidence type="ECO:0000256" key="5">
    <source>
        <dbReference type="ARBA" id="ARBA00023136"/>
    </source>
</evidence>
<organism evidence="8">
    <name type="scientific">uncultured Desulfobacterium sp</name>
    <dbReference type="NCBI Taxonomy" id="201089"/>
    <lineage>
        <taxon>Bacteria</taxon>
        <taxon>Pseudomonadati</taxon>
        <taxon>Thermodesulfobacteriota</taxon>
        <taxon>Desulfobacteria</taxon>
        <taxon>Desulfobacterales</taxon>
        <taxon>Desulfobacteriaceae</taxon>
        <taxon>Desulfobacterium</taxon>
        <taxon>environmental samples</taxon>
    </lineage>
</organism>
<keyword evidence="3" id="KW-0997">Cell inner membrane</keyword>
<dbReference type="AlphaFoldDB" id="E1YD15"/>
<name>E1YD15_9BACT</name>
<dbReference type="Pfam" id="PF03279">
    <property type="entry name" value="Lip_A_acyltrans"/>
    <property type="match status" value="1"/>
</dbReference>
<keyword evidence="2" id="KW-1003">Cell membrane</keyword>
<reference evidence="8" key="1">
    <citation type="journal article" date="2011" name="Environ. Microbiol.">
        <title>Genomic insights into the metabolic potential of the polycyclic aromatic hydrocarbon degrading sulfate-reducing Deltaproteobacterium N47.</title>
        <authorList>
            <person name="Bergmann F."/>
            <person name="Selesi D."/>
            <person name="Weinmaier T."/>
            <person name="Tischler P."/>
            <person name="Rattei T."/>
            <person name="Meckenstock R.U."/>
        </authorList>
    </citation>
    <scope>NUCLEOTIDE SEQUENCE</scope>
</reference>
<keyword evidence="4" id="KW-0808">Transferase</keyword>
<keyword evidence="6" id="KW-0012">Acyltransferase</keyword>
<dbReference type="EMBL" id="FR695868">
    <property type="protein sequence ID" value="CBX28459.1"/>
    <property type="molecule type" value="Genomic_DNA"/>
</dbReference>
<evidence type="ECO:0000256" key="4">
    <source>
        <dbReference type="ARBA" id="ARBA00022679"/>
    </source>
</evidence>
<evidence type="ECO:0000256" key="6">
    <source>
        <dbReference type="ARBA" id="ARBA00023315"/>
    </source>
</evidence>
<evidence type="ECO:0000313" key="8">
    <source>
        <dbReference type="EMBL" id="CBX28459.1"/>
    </source>
</evidence>
<keyword evidence="7" id="KW-1133">Transmembrane helix</keyword>
<accession>E1YD15</accession>
<evidence type="ECO:0000256" key="2">
    <source>
        <dbReference type="ARBA" id="ARBA00022475"/>
    </source>
</evidence>
<evidence type="ECO:0008006" key="9">
    <source>
        <dbReference type="Google" id="ProtNLM"/>
    </source>
</evidence>
<sequence>MKKPFTGAIVKILVHVLGKILGAVLYYFDVSHRRTVKRNLKFIYPEWKDEKIRTISKQVFQNFGITVFEIIQMYFLKKKNILSNIHIIRGEEYLRKAIDGSNGVVLASAHIGNWESAALFVPCYYGKSVVSVARKIDSAIINKVALKMRTRFGNSIINKEGALPEMTRTVRSGNILAILIDQNTTASEGVVINFFGKKVTATPAAAMVAIRCNSPVIPAFCIREKNNQLGIIFEPPVKITRTKSLRDDLITNTQAINDVVEKIIREYPDQWLWMHKRWKKFHREIYPEYQSRHRRIREKTILKQTKGKDEI</sequence>
<evidence type="ECO:0000256" key="7">
    <source>
        <dbReference type="SAM" id="Phobius"/>
    </source>
</evidence>
<evidence type="ECO:0000256" key="1">
    <source>
        <dbReference type="ARBA" id="ARBA00004533"/>
    </source>
</evidence>
<evidence type="ECO:0000256" key="3">
    <source>
        <dbReference type="ARBA" id="ARBA00022519"/>
    </source>
</evidence>
<dbReference type="GO" id="GO:0005886">
    <property type="term" value="C:plasma membrane"/>
    <property type="evidence" value="ECO:0007669"/>
    <property type="project" value="UniProtKB-SubCell"/>
</dbReference>
<dbReference type="GO" id="GO:0009247">
    <property type="term" value="P:glycolipid biosynthetic process"/>
    <property type="evidence" value="ECO:0007669"/>
    <property type="project" value="UniProtKB-ARBA"/>
</dbReference>